<reference evidence="2 3" key="1">
    <citation type="submission" date="2020-02" db="EMBL/GenBank/DDBJ databases">
        <title>Whole-genome analyses of novel actinobacteria.</title>
        <authorList>
            <person name="Sahin N."/>
            <person name="Tokatli A."/>
        </authorList>
    </citation>
    <scope>NUCLEOTIDE SEQUENCE [LARGE SCALE GENOMIC DNA]</scope>
    <source>
        <strain evidence="2 3">YC504</strain>
    </source>
</reference>
<organism evidence="2 3">
    <name type="scientific">Streptomyces mesophilus</name>
    <dbReference type="NCBI Taxonomy" id="1775132"/>
    <lineage>
        <taxon>Bacteria</taxon>
        <taxon>Bacillati</taxon>
        <taxon>Actinomycetota</taxon>
        <taxon>Actinomycetes</taxon>
        <taxon>Kitasatosporales</taxon>
        <taxon>Streptomycetaceae</taxon>
        <taxon>Streptomyces</taxon>
    </lineage>
</organism>
<comment type="caution">
    <text evidence="2">The sequence shown here is derived from an EMBL/GenBank/DDBJ whole genome shotgun (WGS) entry which is preliminary data.</text>
</comment>
<feature type="chain" id="PRO_5038379316" description="Ig-like domain-containing protein" evidence="1">
    <location>
        <begin position="27"/>
        <end position="178"/>
    </location>
</feature>
<evidence type="ECO:0000313" key="3">
    <source>
        <dbReference type="Proteomes" id="UP000481109"/>
    </source>
</evidence>
<dbReference type="Proteomes" id="UP000481109">
    <property type="component" value="Unassembled WGS sequence"/>
</dbReference>
<dbReference type="AlphaFoldDB" id="A0A6G4XER0"/>
<accession>A0A6G4XER0</accession>
<protein>
    <recommendedName>
        <fullName evidence="4">Ig-like domain-containing protein</fullName>
    </recommendedName>
</protein>
<dbReference type="EMBL" id="JAAKZW010000019">
    <property type="protein sequence ID" value="NGO75723.1"/>
    <property type="molecule type" value="Genomic_DNA"/>
</dbReference>
<keyword evidence="1" id="KW-0732">Signal</keyword>
<sequence length="178" mass="19725">MVRQLRHAVRALFALFTAMFAITALAAAPAHAVDSDCKTQSDITVRPDGNSRYTQVSMYTCITYDDGTYYAGAWITWTGGGGGDRDGSRVFDGFKLQVRLEQYTGDSDVTRASETCDYRGLINTQEWPGTGTQWYSCAVALGHSRTGTWSTDGKVVYNVDRDDQGDFTRQLMGTRRID</sequence>
<evidence type="ECO:0008006" key="4">
    <source>
        <dbReference type="Google" id="ProtNLM"/>
    </source>
</evidence>
<evidence type="ECO:0000256" key="1">
    <source>
        <dbReference type="SAM" id="SignalP"/>
    </source>
</evidence>
<name>A0A6G4XER0_9ACTN</name>
<feature type="signal peptide" evidence="1">
    <location>
        <begin position="1"/>
        <end position="26"/>
    </location>
</feature>
<dbReference type="RefSeq" id="WP_165331234.1">
    <property type="nucleotide sequence ID" value="NZ_JAAKZW010000019.1"/>
</dbReference>
<keyword evidence="3" id="KW-1185">Reference proteome</keyword>
<proteinExistence type="predicted"/>
<gene>
    <name evidence="2" type="ORF">G6045_08530</name>
</gene>
<evidence type="ECO:0000313" key="2">
    <source>
        <dbReference type="EMBL" id="NGO75723.1"/>
    </source>
</evidence>